<sequence length="204" mass="23133">MWKNVVNWKVKGHEHSDCEREEQTEVDVQERAVNVEARLDREENDVVENDGQVQSDNKDVAHDPPEVVSKGSDCRAMVVEKENSNNELGHDVGHVGAKIMAETQGHDGNEVEFLTTEINGEVGISNSMDFPPLDTTMEAVSLKMGLCNEEWLQLFEGVDINVLDWRNLDNRALVIDILIRNPDDKCGQVKRQSQFYFKKAGVRR</sequence>
<dbReference type="Gramene" id="evm.model.02.1768">
    <property type="protein sequence ID" value="cds.evm.model.02.1768"/>
    <property type="gene ID" value="evm.TU.02.1768"/>
</dbReference>
<evidence type="ECO:0000256" key="1">
    <source>
        <dbReference type="SAM" id="MobiDB-lite"/>
    </source>
</evidence>
<reference evidence="2" key="1">
    <citation type="submission" date="2018-11" db="EMBL/GenBank/DDBJ databases">
        <authorList>
            <person name="Grassa J C."/>
        </authorList>
    </citation>
    <scope>NUCLEOTIDE SEQUENCE [LARGE SCALE GENOMIC DNA]</scope>
</reference>
<dbReference type="AlphaFoldDB" id="A0A803NV20"/>
<protein>
    <submittedName>
        <fullName evidence="2">Uncharacterized protein</fullName>
    </submittedName>
</protein>
<name>A0A803NV20_CANSA</name>
<evidence type="ECO:0000313" key="2">
    <source>
        <dbReference type="EnsemblPlants" id="cds.evm.model.02.1768"/>
    </source>
</evidence>
<feature type="region of interest" description="Disordered" evidence="1">
    <location>
        <begin position="40"/>
        <end position="69"/>
    </location>
</feature>
<organism evidence="2 3">
    <name type="scientific">Cannabis sativa</name>
    <name type="common">Hemp</name>
    <name type="synonym">Marijuana</name>
    <dbReference type="NCBI Taxonomy" id="3483"/>
    <lineage>
        <taxon>Eukaryota</taxon>
        <taxon>Viridiplantae</taxon>
        <taxon>Streptophyta</taxon>
        <taxon>Embryophyta</taxon>
        <taxon>Tracheophyta</taxon>
        <taxon>Spermatophyta</taxon>
        <taxon>Magnoliopsida</taxon>
        <taxon>eudicotyledons</taxon>
        <taxon>Gunneridae</taxon>
        <taxon>Pentapetalae</taxon>
        <taxon>rosids</taxon>
        <taxon>fabids</taxon>
        <taxon>Rosales</taxon>
        <taxon>Cannabaceae</taxon>
        <taxon>Cannabis</taxon>
    </lineage>
</organism>
<dbReference type="Proteomes" id="UP000596661">
    <property type="component" value="Chromosome 2"/>
</dbReference>
<reference evidence="2" key="2">
    <citation type="submission" date="2021-03" db="UniProtKB">
        <authorList>
            <consortium name="EnsemblPlants"/>
        </authorList>
    </citation>
    <scope>IDENTIFICATION</scope>
</reference>
<feature type="compositionally biased region" description="Basic and acidic residues" evidence="1">
    <location>
        <begin position="56"/>
        <end position="65"/>
    </location>
</feature>
<accession>A0A803NV20</accession>
<keyword evidence="3" id="KW-1185">Reference proteome</keyword>
<proteinExistence type="predicted"/>
<dbReference type="EMBL" id="UZAU01000222">
    <property type="status" value="NOT_ANNOTATED_CDS"/>
    <property type="molecule type" value="Genomic_DNA"/>
</dbReference>
<evidence type="ECO:0000313" key="3">
    <source>
        <dbReference type="Proteomes" id="UP000596661"/>
    </source>
</evidence>
<dbReference type="EnsemblPlants" id="evm.model.02.1768">
    <property type="protein sequence ID" value="cds.evm.model.02.1768"/>
    <property type="gene ID" value="evm.TU.02.1768"/>
</dbReference>